<accession>A0A426XIM1</accession>
<evidence type="ECO:0000313" key="1">
    <source>
        <dbReference type="EMBL" id="RRT39293.1"/>
    </source>
</evidence>
<proteinExistence type="predicted"/>
<dbReference type="Proteomes" id="UP000287651">
    <property type="component" value="Unassembled WGS sequence"/>
</dbReference>
<organism evidence="1 2">
    <name type="scientific">Ensete ventricosum</name>
    <name type="common">Abyssinian banana</name>
    <name type="synonym">Musa ensete</name>
    <dbReference type="NCBI Taxonomy" id="4639"/>
    <lineage>
        <taxon>Eukaryota</taxon>
        <taxon>Viridiplantae</taxon>
        <taxon>Streptophyta</taxon>
        <taxon>Embryophyta</taxon>
        <taxon>Tracheophyta</taxon>
        <taxon>Spermatophyta</taxon>
        <taxon>Magnoliopsida</taxon>
        <taxon>Liliopsida</taxon>
        <taxon>Zingiberales</taxon>
        <taxon>Musaceae</taxon>
        <taxon>Ensete</taxon>
    </lineage>
</organism>
<name>A0A426XIM1_ENSVE</name>
<gene>
    <name evidence="1" type="ORF">B296_00054533</name>
</gene>
<dbReference type="AlphaFoldDB" id="A0A426XIM1"/>
<comment type="caution">
    <text evidence="1">The sequence shown here is derived from an EMBL/GenBank/DDBJ whole genome shotgun (WGS) entry which is preliminary data.</text>
</comment>
<dbReference type="EMBL" id="AMZH03020309">
    <property type="protein sequence ID" value="RRT39293.1"/>
    <property type="molecule type" value="Genomic_DNA"/>
</dbReference>
<sequence length="111" mass="12908">MGGRKCHAASQEERECFEAHHLRRFNSSSMTQRDHNLKELMSIPFPFNLPDEVKDLRLQLPCPPPFIPRHSPHDFFTSSSEGEWWNQVRCCTAFEIASQEGNGKQQAEHDR</sequence>
<protein>
    <submittedName>
        <fullName evidence="1">Uncharacterized protein</fullName>
    </submittedName>
</protein>
<reference evidence="1 2" key="1">
    <citation type="journal article" date="2014" name="Agronomy (Basel)">
        <title>A Draft Genome Sequence for Ensete ventricosum, the Drought-Tolerant Tree Against Hunger.</title>
        <authorList>
            <person name="Harrison J."/>
            <person name="Moore K.A."/>
            <person name="Paszkiewicz K."/>
            <person name="Jones T."/>
            <person name="Grant M."/>
            <person name="Ambacheew D."/>
            <person name="Muzemil S."/>
            <person name="Studholme D.J."/>
        </authorList>
    </citation>
    <scope>NUCLEOTIDE SEQUENCE [LARGE SCALE GENOMIC DNA]</scope>
</reference>
<evidence type="ECO:0000313" key="2">
    <source>
        <dbReference type="Proteomes" id="UP000287651"/>
    </source>
</evidence>